<feature type="transmembrane region" description="Helical" evidence="1">
    <location>
        <begin position="100"/>
        <end position="122"/>
    </location>
</feature>
<dbReference type="AlphaFoldDB" id="A0A1H3SK21"/>
<accession>A0A1H3SK21</accession>
<feature type="transmembrane region" description="Helical" evidence="1">
    <location>
        <begin position="27"/>
        <end position="47"/>
    </location>
</feature>
<keyword evidence="1" id="KW-0472">Membrane</keyword>
<dbReference type="Pfam" id="PF13370">
    <property type="entry name" value="Fer4_13"/>
    <property type="match status" value="1"/>
</dbReference>
<feature type="transmembrane region" description="Helical" evidence="1">
    <location>
        <begin position="59"/>
        <end position="80"/>
    </location>
</feature>
<evidence type="ECO:0000313" key="2">
    <source>
        <dbReference type="EMBL" id="SDZ37925.1"/>
    </source>
</evidence>
<evidence type="ECO:0000256" key="1">
    <source>
        <dbReference type="SAM" id="Phobius"/>
    </source>
</evidence>
<organism evidence="2 3">
    <name type="scientific">Amycolatopsis xylanica</name>
    <dbReference type="NCBI Taxonomy" id="589385"/>
    <lineage>
        <taxon>Bacteria</taxon>
        <taxon>Bacillati</taxon>
        <taxon>Actinomycetota</taxon>
        <taxon>Actinomycetes</taxon>
        <taxon>Pseudonocardiales</taxon>
        <taxon>Pseudonocardiaceae</taxon>
        <taxon>Amycolatopsis</taxon>
    </lineage>
</organism>
<feature type="transmembrane region" description="Helical" evidence="1">
    <location>
        <begin position="134"/>
        <end position="154"/>
    </location>
</feature>
<dbReference type="RefSeq" id="WP_091299483.1">
    <property type="nucleotide sequence ID" value="NZ_FNON01000014.1"/>
</dbReference>
<name>A0A1H3SK21_9PSEU</name>
<keyword evidence="1" id="KW-1133">Transmembrane helix</keyword>
<gene>
    <name evidence="2" type="ORF">SAMN05421504_11443</name>
</gene>
<keyword evidence="1" id="KW-0812">Transmembrane</keyword>
<dbReference type="STRING" id="589385.SAMN05421504_11443"/>
<dbReference type="Gene3D" id="3.30.70.20">
    <property type="match status" value="1"/>
</dbReference>
<keyword evidence="3" id="KW-1185">Reference proteome</keyword>
<dbReference type="OrthoDB" id="3668800at2"/>
<proteinExistence type="predicted"/>
<sequence>MRPYLLAAVPSAHDSGVCDIATLSGRVAYVTLCLTLVWGVLTATGWIRRVTGHHALRSGHLMLAAFTLASGMLHALAFLFLDDDTLTVLKLLIPFADGGYARHACAIIGFELCVAIAIAAGVRRGLADRGWRRLHQSGYAAVGLLMIHSWFGAIANGHLAVVWLGGITVSVPAVLLTVLRFLPVAKLVGLGLLQADPVTLAVPSGSGVVLVSVDGHRCHRYGMCQAEAPEVFQLQDDRRLLYLRQPESAQTPRVRAAARACPMRAIRLEGATP</sequence>
<protein>
    <submittedName>
        <fullName evidence="2">Ferredoxin</fullName>
    </submittedName>
</protein>
<dbReference type="EMBL" id="FNON01000014">
    <property type="protein sequence ID" value="SDZ37925.1"/>
    <property type="molecule type" value="Genomic_DNA"/>
</dbReference>
<dbReference type="Proteomes" id="UP000199515">
    <property type="component" value="Unassembled WGS sequence"/>
</dbReference>
<feature type="transmembrane region" description="Helical" evidence="1">
    <location>
        <begin position="160"/>
        <end position="182"/>
    </location>
</feature>
<reference evidence="2 3" key="1">
    <citation type="submission" date="2016-10" db="EMBL/GenBank/DDBJ databases">
        <authorList>
            <person name="de Groot N.N."/>
        </authorList>
    </citation>
    <scope>NUCLEOTIDE SEQUENCE [LARGE SCALE GENOMIC DNA]</scope>
    <source>
        <strain evidence="2 3">CPCC 202699</strain>
    </source>
</reference>
<evidence type="ECO:0000313" key="3">
    <source>
        <dbReference type="Proteomes" id="UP000199515"/>
    </source>
</evidence>
<dbReference type="SUPFAM" id="SSF54862">
    <property type="entry name" value="4Fe-4S ferredoxins"/>
    <property type="match status" value="1"/>
</dbReference>